<organism evidence="2 3">
    <name type="scientific">Alistipes putredinis DSM 17216</name>
    <dbReference type="NCBI Taxonomy" id="445970"/>
    <lineage>
        <taxon>Bacteria</taxon>
        <taxon>Pseudomonadati</taxon>
        <taxon>Bacteroidota</taxon>
        <taxon>Bacteroidia</taxon>
        <taxon>Bacteroidales</taxon>
        <taxon>Rikenellaceae</taxon>
        <taxon>Alistipes</taxon>
    </lineage>
</organism>
<proteinExistence type="predicted"/>
<evidence type="ECO:0000256" key="1">
    <source>
        <dbReference type="SAM" id="MobiDB-lite"/>
    </source>
</evidence>
<comment type="caution">
    <text evidence="2">The sequence shown here is derived from an EMBL/GenBank/DDBJ whole genome shotgun (WGS) entry which is preliminary data.</text>
</comment>
<dbReference type="AlphaFoldDB" id="B0MTH9"/>
<name>B0MTH9_9BACT</name>
<accession>B0MTH9</accession>
<evidence type="ECO:0000313" key="2">
    <source>
        <dbReference type="EMBL" id="EDS04201.1"/>
    </source>
</evidence>
<dbReference type="EMBL" id="ABFK02000016">
    <property type="protein sequence ID" value="EDS04201.1"/>
    <property type="molecule type" value="Genomic_DNA"/>
</dbReference>
<dbReference type="HOGENOM" id="CLU_3283813_0_0_10"/>
<keyword evidence="3" id="KW-1185">Reference proteome</keyword>
<sequence>MQDAHPFDSAPTTETARSRIRRPAYFPSPDRLSPNDTPLP</sequence>
<gene>
    <name evidence="2" type="ORF">ALIPUT_00072</name>
</gene>
<protein>
    <submittedName>
        <fullName evidence="2">Uncharacterized protein</fullName>
    </submittedName>
</protein>
<evidence type="ECO:0000313" key="3">
    <source>
        <dbReference type="Proteomes" id="UP000005819"/>
    </source>
</evidence>
<reference evidence="2" key="1">
    <citation type="submission" date="2007-10" db="EMBL/GenBank/DDBJ databases">
        <authorList>
            <person name="Fulton L."/>
            <person name="Clifton S."/>
            <person name="Fulton B."/>
            <person name="Xu J."/>
            <person name="Minx P."/>
            <person name="Pepin K.H."/>
            <person name="Johnson M."/>
            <person name="Thiruvilangam P."/>
            <person name="Bhonagiri V."/>
            <person name="Nash W.E."/>
            <person name="Mardis E.R."/>
            <person name="Wilson R.K."/>
        </authorList>
    </citation>
    <scope>NUCLEOTIDE SEQUENCE [LARGE SCALE GENOMIC DNA]</scope>
    <source>
        <strain evidence="2">DSM 17216</strain>
    </source>
</reference>
<feature type="region of interest" description="Disordered" evidence="1">
    <location>
        <begin position="1"/>
        <end position="40"/>
    </location>
</feature>
<reference evidence="2" key="2">
    <citation type="submission" date="2013-09" db="EMBL/GenBank/DDBJ databases">
        <title>Draft genome sequence of Alistipes putredinis (DSM 17216).</title>
        <authorList>
            <person name="Sudarsanam P."/>
            <person name="Ley R."/>
            <person name="Guruge J."/>
            <person name="Turnbaugh P.J."/>
            <person name="Mahowald M."/>
            <person name="Liep D."/>
            <person name="Gordon J."/>
        </authorList>
    </citation>
    <scope>NUCLEOTIDE SEQUENCE</scope>
    <source>
        <strain evidence="2">DSM 17216</strain>
    </source>
</reference>
<dbReference type="Proteomes" id="UP000005819">
    <property type="component" value="Unassembled WGS sequence"/>
</dbReference>